<name>A0ABV6V0J5_9ACTN</name>
<organism evidence="2 3">
    <name type="scientific">Streptacidiphilus cavernicola</name>
    <dbReference type="NCBI Taxonomy" id="3342716"/>
    <lineage>
        <taxon>Bacteria</taxon>
        <taxon>Bacillati</taxon>
        <taxon>Actinomycetota</taxon>
        <taxon>Actinomycetes</taxon>
        <taxon>Kitasatosporales</taxon>
        <taxon>Streptomycetaceae</taxon>
        <taxon>Streptacidiphilus</taxon>
    </lineage>
</organism>
<keyword evidence="3" id="KW-1185">Reference proteome</keyword>
<protein>
    <submittedName>
        <fullName evidence="2">Uncharacterized protein</fullName>
    </submittedName>
</protein>
<comment type="caution">
    <text evidence="2">The sequence shown here is derived from an EMBL/GenBank/DDBJ whole genome shotgun (WGS) entry which is preliminary data.</text>
</comment>
<proteinExistence type="predicted"/>
<dbReference type="EMBL" id="JBHEZZ010000041">
    <property type="protein sequence ID" value="MFC1407240.1"/>
    <property type="molecule type" value="Genomic_DNA"/>
</dbReference>
<sequence>MSTERDELDAEIEAWAAAQAAESPSWTAEKWESTLAGLRPGESE</sequence>
<accession>A0ABV6V0J5</accession>
<evidence type="ECO:0000256" key="1">
    <source>
        <dbReference type="SAM" id="MobiDB-lite"/>
    </source>
</evidence>
<gene>
    <name evidence="2" type="ORF">ACEZDJ_38750</name>
</gene>
<dbReference type="RefSeq" id="WP_380525173.1">
    <property type="nucleotide sequence ID" value="NZ_JBHEZZ010000041.1"/>
</dbReference>
<dbReference type="Proteomes" id="UP001592528">
    <property type="component" value="Unassembled WGS sequence"/>
</dbReference>
<evidence type="ECO:0000313" key="3">
    <source>
        <dbReference type="Proteomes" id="UP001592528"/>
    </source>
</evidence>
<reference evidence="2 3" key="1">
    <citation type="submission" date="2024-09" db="EMBL/GenBank/DDBJ databases">
        <authorList>
            <person name="Lee S.D."/>
        </authorList>
    </citation>
    <scope>NUCLEOTIDE SEQUENCE [LARGE SCALE GENOMIC DNA]</scope>
    <source>
        <strain evidence="2 3">N1-5</strain>
    </source>
</reference>
<feature type="region of interest" description="Disordered" evidence="1">
    <location>
        <begin position="18"/>
        <end position="44"/>
    </location>
</feature>
<evidence type="ECO:0000313" key="2">
    <source>
        <dbReference type="EMBL" id="MFC1407240.1"/>
    </source>
</evidence>